<reference evidence="1" key="1">
    <citation type="submission" date="2020-08" db="EMBL/GenBank/DDBJ databases">
        <title>Multicomponent nature underlies the extraordinary mechanical properties of spider dragline silk.</title>
        <authorList>
            <person name="Kono N."/>
            <person name="Nakamura H."/>
            <person name="Mori M."/>
            <person name="Yoshida Y."/>
            <person name="Ohtoshi R."/>
            <person name="Malay A.D."/>
            <person name="Moran D.A.P."/>
            <person name="Tomita M."/>
            <person name="Numata K."/>
            <person name="Arakawa K."/>
        </authorList>
    </citation>
    <scope>NUCLEOTIDE SEQUENCE</scope>
</reference>
<sequence>MIRNGDVRHLVQNGSPAYGNVHCPAYGDVVLLLQRELLLQRNLLLQRKLLLQRDLGTGTTSAAGTRRFGIWVDNGAQTVLQIFLGISGMSEAGTQENLKTVICLLIFQYDDH</sequence>
<dbReference type="AlphaFoldDB" id="A0A8X6QMQ7"/>
<proteinExistence type="predicted"/>
<evidence type="ECO:0000313" key="1">
    <source>
        <dbReference type="EMBL" id="GFU27107.1"/>
    </source>
</evidence>
<organism evidence="1 2">
    <name type="scientific">Nephila pilipes</name>
    <name type="common">Giant wood spider</name>
    <name type="synonym">Nephila maculata</name>
    <dbReference type="NCBI Taxonomy" id="299642"/>
    <lineage>
        <taxon>Eukaryota</taxon>
        <taxon>Metazoa</taxon>
        <taxon>Ecdysozoa</taxon>
        <taxon>Arthropoda</taxon>
        <taxon>Chelicerata</taxon>
        <taxon>Arachnida</taxon>
        <taxon>Araneae</taxon>
        <taxon>Araneomorphae</taxon>
        <taxon>Entelegynae</taxon>
        <taxon>Araneoidea</taxon>
        <taxon>Nephilidae</taxon>
        <taxon>Nephila</taxon>
    </lineage>
</organism>
<keyword evidence="2" id="KW-1185">Reference proteome</keyword>
<gene>
    <name evidence="1" type="ORF">NPIL_575091</name>
</gene>
<protein>
    <submittedName>
        <fullName evidence="1">Uncharacterized protein</fullName>
    </submittedName>
</protein>
<evidence type="ECO:0000313" key="2">
    <source>
        <dbReference type="Proteomes" id="UP000887013"/>
    </source>
</evidence>
<dbReference type="EMBL" id="BMAW01128705">
    <property type="protein sequence ID" value="GFU27107.1"/>
    <property type="molecule type" value="Genomic_DNA"/>
</dbReference>
<dbReference type="Proteomes" id="UP000887013">
    <property type="component" value="Unassembled WGS sequence"/>
</dbReference>
<comment type="caution">
    <text evidence="1">The sequence shown here is derived from an EMBL/GenBank/DDBJ whole genome shotgun (WGS) entry which is preliminary data.</text>
</comment>
<name>A0A8X6QMQ7_NEPPI</name>
<accession>A0A8X6QMQ7</accession>